<evidence type="ECO:0000259" key="1">
    <source>
        <dbReference type="Pfam" id="PF01636"/>
    </source>
</evidence>
<protein>
    <submittedName>
        <fullName evidence="2">Phosphotransferase family protein</fullName>
    </submittedName>
</protein>
<dbReference type="Gene3D" id="3.30.200.20">
    <property type="entry name" value="Phosphorylase Kinase, domain 1"/>
    <property type="match status" value="1"/>
</dbReference>
<dbReference type="EMBL" id="JABERL010000006">
    <property type="protein sequence ID" value="NNH76570.1"/>
    <property type="molecule type" value="Genomic_DNA"/>
</dbReference>
<dbReference type="InterPro" id="IPR041726">
    <property type="entry name" value="ACAD10_11_N"/>
</dbReference>
<dbReference type="PANTHER" id="PTHR47829:SF1">
    <property type="entry name" value="HAD FAMILY PHOSPHATASE"/>
    <property type="match status" value="1"/>
</dbReference>
<dbReference type="AlphaFoldDB" id="A0A7Y2RD31"/>
<dbReference type="GO" id="GO:0016740">
    <property type="term" value="F:transferase activity"/>
    <property type="evidence" value="ECO:0007669"/>
    <property type="project" value="UniProtKB-KW"/>
</dbReference>
<dbReference type="CDD" id="cd05154">
    <property type="entry name" value="ACAD10_11_N-like"/>
    <property type="match status" value="1"/>
</dbReference>
<evidence type="ECO:0000313" key="3">
    <source>
        <dbReference type="Proteomes" id="UP000569202"/>
    </source>
</evidence>
<evidence type="ECO:0000313" key="2">
    <source>
        <dbReference type="EMBL" id="NNH76570.1"/>
    </source>
</evidence>
<sequence>MSVIDVSGNVRQGEELDVIAVENWLKAQGIDLQGHVEVTQYSGGASNWTYRLRYDNADLILRRPPKGTKAKSAHDMAREYNVQKNLAPFYPVLPKMVALCQDESVIGCDFYVMQRIEGIIPRANLPKELHFNEAQVRELCINVIDKLIELHQVPYQGTELEKLGKGDGYCRRQVEGWDARYEKAKTLNVPSFKYVRNWLKDNIPADSTSCIIHNDWRFDNVILDPNHPTQVIGVLDWEMATVGDPLMDLGSALAYWVEDTDNQIFKATRRQPTHLKGMFSRKEVVDYYLEKTGLQPENWTFYEVFGIFRLAVIAQQIYYRYHHKQTDNPAFKDFWIVIHALHIRALKLIGKQKFEANDIAQKYKAKLQEILGKVK</sequence>
<dbReference type="InterPro" id="IPR002575">
    <property type="entry name" value="Aminoglycoside_PTrfase"/>
</dbReference>
<comment type="caution">
    <text evidence="2">The sequence shown here is derived from an EMBL/GenBank/DDBJ whole genome shotgun (WGS) entry which is preliminary data.</text>
</comment>
<reference evidence="2 3" key="1">
    <citation type="submission" date="2020-04" db="EMBL/GenBank/DDBJ databases">
        <title>Acinetobacter Taxon 24.</title>
        <authorList>
            <person name="Nemec A."/>
            <person name="Radolfova-Krizova L."/>
            <person name="Higgins P.G."/>
            <person name="Spanelova P."/>
        </authorList>
    </citation>
    <scope>NUCLEOTIDE SEQUENCE [LARGE SCALE GENOMIC DNA]</scope>
    <source>
        <strain evidence="2 3">ANC 5380</strain>
    </source>
</reference>
<dbReference type="Gene3D" id="3.90.1200.10">
    <property type="match status" value="1"/>
</dbReference>
<name>A0A7Y2RD31_9GAMM</name>
<dbReference type="Pfam" id="PF01636">
    <property type="entry name" value="APH"/>
    <property type="match status" value="1"/>
</dbReference>
<proteinExistence type="predicted"/>
<accession>A0A7Y2RD31</accession>
<dbReference type="SUPFAM" id="SSF56112">
    <property type="entry name" value="Protein kinase-like (PK-like)"/>
    <property type="match status" value="1"/>
</dbReference>
<dbReference type="PANTHER" id="PTHR47829">
    <property type="entry name" value="HYDROLASE, PUTATIVE (AFU_ORTHOLOGUE AFUA_1G12880)-RELATED"/>
    <property type="match status" value="1"/>
</dbReference>
<gene>
    <name evidence="2" type="ORF">HLH17_02495</name>
</gene>
<dbReference type="InterPro" id="IPR052898">
    <property type="entry name" value="ACAD10-like"/>
</dbReference>
<feature type="domain" description="Aminoglycoside phosphotransferase" evidence="1">
    <location>
        <begin position="37"/>
        <end position="269"/>
    </location>
</feature>
<organism evidence="2 3">
    <name type="scientific">Acinetobacter terrae</name>
    <dbReference type="NCBI Taxonomy" id="2731247"/>
    <lineage>
        <taxon>Bacteria</taxon>
        <taxon>Pseudomonadati</taxon>
        <taxon>Pseudomonadota</taxon>
        <taxon>Gammaproteobacteria</taxon>
        <taxon>Moraxellales</taxon>
        <taxon>Moraxellaceae</taxon>
        <taxon>Acinetobacter</taxon>
        <taxon>Acinetobacter Taxon 24</taxon>
    </lineage>
</organism>
<dbReference type="RefSeq" id="WP_171539751.1">
    <property type="nucleotide sequence ID" value="NZ_JABERL010000006.1"/>
</dbReference>
<dbReference type="Proteomes" id="UP000569202">
    <property type="component" value="Unassembled WGS sequence"/>
</dbReference>
<dbReference type="InterPro" id="IPR011009">
    <property type="entry name" value="Kinase-like_dom_sf"/>
</dbReference>
<keyword evidence="2" id="KW-0808">Transferase</keyword>